<dbReference type="EMBL" id="BLLF01001684">
    <property type="protein sequence ID" value="GFH20713.1"/>
    <property type="molecule type" value="Genomic_DNA"/>
</dbReference>
<reference evidence="1 2" key="1">
    <citation type="submission" date="2020-02" db="EMBL/GenBank/DDBJ databases">
        <title>Draft genome sequence of Haematococcus lacustris strain NIES-144.</title>
        <authorList>
            <person name="Morimoto D."/>
            <person name="Nakagawa S."/>
            <person name="Yoshida T."/>
            <person name="Sawayama S."/>
        </authorList>
    </citation>
    <scope>NUCLEOTIDE SEQUENCE [LARGE SCALE GENOMIC DNA]</scope>
    <source>
        <strain evidence="1 2">NIES-144</strain>
    </source>
</reference>
<keyword evidence="2" id="KW-1185">Reference proteome</keyword>
<dbReference type="AlphaFoldDB" id="A0A699ZDM8"/>
<accession>A0A699ZDM8</accession>
<organism evidence="1 2">
    <name type="scientific">Haematococcus lacustris</name>
    <name type="common">Green alga</name>
    <name type="synonym">Haematococcus pluvialis</name>
    <dbReference type="NCBI Taxonomy" id="44745"/>
    <lineage>
        <taxon>Eukaryota</taxon>
        <taxon>Viridiplantae</taxon>
        <taxon>Chlorophyta</taxon>
        <taxon>core chlorophytes</taxon>
        <taxon>Chlorophyceae</taxon>
        <taxon>CS clade</taxon>
        <taxon>Chlamydomonadales</taxon>
        <taxon>Haematococcaceae</taxon>
        <taxon>Haematococcus</taxon>
    </lineage>
</organism>
<comment type="caution">
    <text evidence="1">The sequence shown here is derived from an EMBL/GenBank/DDBJ whole genome shotgun (WGS) entry which is preliminary data.</text>
</comment>
<proteinExistence type="predicted"/>
<sequence>MLALAAAAAQGYCQGGHRQDAAAWPGGEVDAYLDTVVQQVSSSSSFSSSTS</sequence>
<evidence type="ECO:0000313" key="1">
    <source>
        <dbReference type="EMBL" id="GFH20713.1"/>
    </source>
</evidence>
<evidence type="ECO:0000313" key="2">
    <source>
        <dbReference type="Proteomes" id="UP000485058"/>
    </source>
</evidence>
<dbReference type="Proteomes" id="UP000485058">
    <property type="component" value="Unassembled WGS sequence"/>
</dbReference>
<protein>
    <submittedName>
        <fullName evidence="1">Uncharacterized protein</fullName>
    </submittedName>
</protein>
<name>A0A699ZDM8_HAELA</name>
<gene>
    <name evidence="1" type="ORF">HaLaN_17880</name>
</gene>